<dbReference type="RefSeq" id="WP_132318872.1">
    <property type="nucleotide sequence ID" value="NZ_FWZT01000008.1"/>
</dbReference>
<name>A0A1Y6BXK1_9BACT</name>
<gene>
    <name evidence="1" type="ORF">SAMN06296036_108139</name>
</gene>
<evidence type="ECO:0000313" key="1">
    <source>
        <dbReference type="EMBL" id="SMF26363.1"/>
    </source>
</evidence>
<dbReference type="AlphaFoldDB" id="A0A1Y6BXK1"/>
<dbReference type="EMBL" id="FWZT01000008">
    <property type="protein sequence ID" value="SMF26363.1"/>
    <property type="molecule type" value="Genomic_DNA"/>
</dbReference>
<sequence>MKIVLPMISLILFALGCGDEKEATSEAKLLYSACKIEQQSSDMVITEVYRHVNQAVVAEKVSTESYNWCEYEEESNTFKPVTEDSAVPQRRLP</sequence>
<reference evidence="2" key="1">
    <citation type="submission" date="2017-04" db="EMBL/GenBank/DDBJ databases">
        <authorList>
            <person name="Varghese N."/>
            <person name="Submissions S."/>
        </authorList>
    </citation>
    <scope>NUCLEOTIDE SEQUENCE [LARGE SCALE GENOMIC DNA]</scope>
    <source>
        <strain evidence="2">RKEM611</strain>
    </source>
</reference>
<protein>
    <recommendedName>
        <fullName evidence="3">Lipoprotein</fullName>
    </recommendedName>
</protein>
<keyword evidence="2" id="KW-1185">Reference proteome</keyword>
<evidence type="ECO:0000313" key="2">
    <source>
        <dbReference type="Proteomes" id="UP000192907"/>
    </source>
</evidence>
<organism evidence="1 2">
    <name type="scientific">Pseudobacteriovorax antillogorgiicola</name>
    <dbReference type="NCBI Taxonomy" id="1513793"/>
    <lineage>
        <taxon>Bacteria</taxon>
        <taxon>Pseudomonadati</taxon>
        <taxon>Bdellovibrionota</taxon>
        <taxon>Oligoflexia</taxon>
        <taxon>Oligoflexales</taxon>
        <taxon>Pseudobacteriovoracaceae</taxon>
        <taxon>Pseudobacteriovorax</taxon>
    </lineage>
</organism>
<dbReference type="STRING" id="1513793.SAMN06296036_108139"/>
<dbReference type="Proteomes" id="UP000192907">
    <property type="component" value="Unassembled WGS sequence"/>
</dbReference>
<dbReference type="PROSITE" id="PS51257">
    <property type="entry name" value="PROKAR_LIPOPROTEIN"/>
    <property type="match status" value="1"/>
</dbReference>
<evidence type="ECO:0008006" key="3">
    <source>
        <dbReference type="Google" id="ProtNLM"/>
    </source>
</evidence>
<proteinExistence type="predicted"/>
<accession>A0A1Y6BXK1</accession>